<dbReference type="RefSeq" id="WP_197702367.1">
    <property type="nucleotide sequence ID" value="NZ_AP017369.1"/>
</dbReference>
<dbReference type="KEGG" id="csur:N24_0339"/>
<protein>
    <submittedName>
        <fullName evidence="1">Polyketide cyclase</fullName>
    </submittedName>
</protein>
<organism evidence="1 2">
    <name type="scientific">Corynebacterium suranareeae</name>
    <dbReference type="NCBI Taxonomy" id="2506452"/>
    <lineage>
        <taxon>Bacteria</taxon>
        <taxon>Bacillati</taxon>
        <taxon>Actinomycetota</taxon>
        <taxon>Actinomycetes</taxon>
        <taxon>Mycobacteriales</taxon>
        <taxon>Corynebacteriaceae</taxon>
        <taxon>Corynebacterium</taxon>
    </lineage>
</organism>
<keyword evidence="2" id="KW-1185">Reference proteome</keyword>
<dbReference type="Gene3D" id="3.10.450.50">
    <property type="match status" value="1"/>
</dbReference>
<gene>
    <name evidence="1" type="ORF">N24_0339</name>
</gene>
<evidence type="ECO:0000313" key="1">
    <source>
        <dbReference type="EMBL" id="BAU94601.1"/>
    </source>
</evidence>
<reference evidence="1 2" key="1">
    <citation type="submission" date="2016-02" db="EMBL/GenBank/DDBJ databases">
        <title>Corynebacterium glutamicum N24 whole genome sequencing project.</title>
        <authorList>
            <person name="Matsutani M."/>
            <person name="Nangtapong N."/>
            <person name="Yakushi T."/>
            <person name="Matsushita K."/>
        </authorList>
    </citation>
    <scope>NUCLEOTIDE SEQUENCE [LARGE SCALE GENOMIC DNA]</scope>
    <source>
        <strain evidence="1 2">N24</strain>
    </source>
</reference>
<proteinExistence type="predicted"/>
<dbReference type="Pfam" id="PF07366">
    <property type="entry name" value="SnoaL"/>
    <property type="match status" value="1"/>
</dbReference>
<dbReference type="EMBL" id="AP017369">
    <property type="protein sequence ID" value="BAU94601.1"/>
    <property type="molecule type" value="Genomic_DNA"/>
</dbReference>
<evidence type="ECO:0000313" key="2">
    <source>
        <dbReference type="Proteomes" id="UP000218244"/>
    </source>
</evidence>
<dbReference type="AlphaFoldDB" id="A0A160PPN9"/>
<dbReference type="InterPro" id="IPR009959">
    <property type="entry name" value="Cyclase_SnoaL-like"/>
</dbReference>
<dbReference type="InterPro" id="IPR032710">
    <property type="entry name" value="NTF2-like_dom_sf"/>
</dbReference>
<dbReference type="GO" id="GO:0030638">
    <property type="term" value="P:polyketide metabolic process"/>
    <property type="evidence" value="ECO:0007669"/>
    <property type="project" value="InterPro"/>
</dbReference>
<dbReference type="PANTHER" id="PTHR38436:SF1">
    <property type="entry name" value="ESTER CYCLASE"/>
    <property type="match status" value="1"/>
</dbReference>
<sequence length="141" mass="15461">MSTMLEKVGQAWLRAWCAGETKAFEDIVGPNYVRHSKTADENLDDVIKQIEASHGAFTDFNVEILHSVEDDESIAIHWQAGGMHTGEFMGVPPTGRKVVVSGAAFIKHADGKILEETAVWDPRELLTSMKIVHLGTSSKKG</sequence>
<dbReference type="PANTHER" id="PTHR38436">
    <property type="entry name" value="POLYKETIDE CYCLASE SNOAL-LIKE DOMAIN"/>
    <property type="match status" value="1"/>
</dbReference>
<dbReference type="Proteomes" id="UP000218244">
    <property type="component" value="Chromosome"/>
</dbReference>
<name>A0A160PPN9_9CORY</name>
<dbReference type="SUPFAM" id="SSF54427">
    <property type="entry name" value="NTF2-like"/>
    <property type="match status" value="1"/>
</dbReference>
<accession>A0A160PPN9</accession>